<evidence type="ECO:0000256" key="5">
    <source>
        <dbReference type="SAM" id="MobiDB-lite"/>
    </source>
</evidence>
<dbReference type="Gene3D" id="1.10.10.60">
    <property type="entry name" value="Homeodomain-like"/>
    <property type="match status" value="1"/>
</dbReference>
<accession>A0A0B7NGI8</accession>
<dbReference type="SMART" id="SM00389">
    <property type="entry name" value="HOX"/>
    <property type="match status" value="1"/>
</dbReference>
<dbReference type="InterPro" id="IPR001356">
    <property type="entry name" value="HD"/>
</dbReference>
<organism evidence="7 8">
    <name type="scientific">Parasitella parasitica</name>
    <dbReference type="NCBI Taxonomy" id="35722"/>
    <lineage>
        <taxon>Eukaryota</taxon>
        <taxon>Fungi</taxon>
        <taxon>Fungi incertae sedis</taxon>
        <taxon>Mucoromycota</taxon>
        <taxon>Mucoromycotina</taxon>
        <taxon>Mucoromycetes</taxon>
        <taxon>Mucorales</taxon>
        <taxon>Mucorineae</taxon>
        <taxon>Mucoraceae</taxon>
        <taxon>Parasitella</taxon>
    </lineage>
</organism>
<dbReference type="InterPro" id="IPR009057">
    <property type="entry name" value="Homeodomain-like_sf"/>
</dbReference>
<dbReference type="GO" id="GO:0003677">
    <property type="term" value="F:DNA binding"/>
    <property type="evidence" value="ECO:0007669"/>
    <property type="project" value="UniProtKB-UniRule"/>
</dbReference>
<dbReference type="PANTHER" id="PTHR11850">
    <property type="entry name" value="HOMEOBOX PROTEIN TRANSCRIPTION FACTORS"/>
    <property type="match status" value="1"/>
</dbReference>
<dbReference type="InterPro" id="IPR008422">
    <property type="entry name" value="KN_HD"/>
</dbReference>
<dbReference type="Pfam" id="PF05920">
    <property type="entry name" value="Homeobox_KN"/>
    <property type="match status" value="1"/>
</dbReference>
<keyword evidence="1 4" id="KW-0238">DNA-binding</keyword>
<protein>
    <recommendedName>
        <fullName evidence="6">Homeobox domain-containing protein</fullName>
    </recommendedName>
</protein>
<reference evidence="7 8" key="1">
    <citation type="submission" date="2014-09" db="EMBL/GenBank/DDBJ databases">
        <authorList>
            <person name="Ellenberger Sabrina"/>
        </authorList>
    </citation>
    <scope>NUCLEOTIDE SEQUENCE [LARGE SCALE GENOMIC DNA]</scope>
    <source>
        <strain evidence="7 8">CBS 412.66</strain>
    </source>
</reference>
<keyword evidence="3 4" id="KW-0539">Nucleus</keyword>
<sequence length="484" mass="55582">MSHRVFKPVILFHDHSYSTDPSGVTHRIHIPYGDPHYTPLIQQKKHSVGLMLQTNGRAWYDIIKSSQSKYKTPKPSSYHRKRHYYTSHASVSSSEIEDDDEDDNHSTMTSSSSSCTTNSSNNSIASPIPTSKAAAATNTNTTTSSSSPNNNTMIARKRRGNLPKTVTAVLKQWLIDHCRNPYPTEAEKTGLKDKTGLTLNQISNWFINARRRLLPQILDTMHPNHKEANGVLRHHHQISEEDDDDEEDPHEEDEEDAMIPMPQQQKRKRKSYLYNTNSQQAYGKTRSCAKKVLKADQKYETWGKAANLQKKVFKHQGFENSLRFRGTLETDGVGVSVIEQNTETSRKLLNTEKKMEVYGDETKHIERLDQAELKSTLSRCVLIDLGRRKLMYYMKETSTVEEKQKLIFTKNNRSKCSRHFKFLVKRIKTAAVQDAESALSEFNSKTINLEIYNTLKPGHQCKTRNATCIKEICLFRNLWFRPST</sequence>
<evidence type="ECO:0000259" key="6">
    <source>
        <dbReference type="PROSITE" id="PS50071"/>
    </source>
</evidence>
<dbReference type="AlphaFoldDB" id="A0A0B7NGI8"/>
<evidence type="ECO:0000313" key="8">
    <source>
        <dbReference type="Proteomes" id="UP000054107"/>
    </source>
</evidence>
<comment type="subcellular location">
    <subcellularLocation>
        <location evidence="4">Nucleus</location>
    </subcellularLocation>
</comment>
<dbReference type="STRING" id="35722.A0A0B7NGI8"/>
<proteinExistence type="predicted"/>
<feature type="domain" description="Homeobox" evidence="6">
    <location>
        <begin position="153"/>
        <end position="216"/>
    </location>
</feature>
<evidence type="ECO:0000313" key="7">
    <source>
        <dbReference type="EMBL" id="CEP14656.1"/>
    </source>
</evidence>
<feature type="DNA-binding region" description="Homeobox" evidence="4">
    <location>
        <begin position="155"/>
        <end position="217"/>
    </location>
</feature>
<feature type="region of interest" description="Disordered" evidence="5">
    <location>
        <begin position="69"/>
        <end position="160"/>
    </location>
</feature>
<name>A0A0B7NGI8_9FUNG</name>
<dbReference type="InterPro" id="IPR050224">
    <property type="entry name" value="TALE_homeobox"/>
</dbReference>
<evidence type="ECO:0000256" key="1">
    <source>
        <dbReference type="ARBA" id="ARBA00023125"/>
    </source>
</evidence>
<evidence type="ECO:0000256" key="4">
    <source>
        <dbReference type="PROSITE-ProRule" id="PRU00108"/>
    </source>
</evidence>
<keyword evidence="8" id="KW-1185">Reference proteome</keyword>
<feature type="compositionally biased region" description="Low complexity" evidence="5">
    <location>
        <begin position="106"/>
        <end position="152"/>
    </location>
</feature>
<dbReference type="PROSITE" id="PS50071">
    <property type="entry name" value="HOMEOBOX_2"/>
    <property type="match status" value="1"/>
</dbReference>
<dbReference type="GO" id="GO:0005634">
    <property type="term" value="C:nucleus"/>
    <property type="evidence" value="ECO:0007669"/>
    <property type="project" value="UniProtKB-SubCell"/>
</dbReference>
<gene>
    <name evidence="7" type="primary">PARPA_08853.1 scaffold 35132</name>
</gene>
<keyword evidence="2 4" id="KW-0371">Homeobox</keyword>
<evidence type="ECO:0000256" key="3">
    <source>
        <dbReference type="ARBA" id="ARBA00023242"/>
    </source>
</evidence>
<evidence type="ECO:0000256" key="2">
    <source>
        <dbReference type="ARBA" id="ARBA00023155"/>
    </source>
</evidence>
<dbReference type="GO" id="GO:0006355">
    <property type="term" value="P:regulation of DNA-templated transcription"/>
    <property type="evidence" value="ECO:0007669"/>
    <property type="project" value="InterPro"/>
</dbReference>
<dbReference type="CDD" id="cd00086">
    <property type="entry name" value="homeodomain"/>
    <property type="match status" value="1"/>
</dbReference>
<dbReference type="OrthoDB" id="10056939at2759"/>
<feature type="compositionally biased region" description="Acidic residues" evidence="5">
    <location>
        <begin position="240"/>
        <end position="257"/>
    </location>
</feature>
<dbReference type="SUPFAM" id="SSF46689">
    <property type="entry name" value="Homeodomain-like"/>
    <property type="match status" value="1"/>
</dbReference>
<feature type="region of interest" description="Disordered" evidence="5">
    <location>
        <begin position="239"/>
        <end position="269"/>
    </location>
</feature>
<dbReference type="Proteomes" id="UP000054107">
    <property type="component" value="Unassembled WGS sequence"/>
</dbReference>
<dbReference type="EMBL" id="LN731665">
    <property type="protein sequence ID" value="CEP14656.1"/>
    <property type="molecule type" value="Genomic_DNA"/>
</dbReference>